<dbReference type="GO" id="GO:0046872">
    <property type="term" value="F:metal ion binding"/>
    <property type="evidence" value="ECO:0007669"/>
    <property type="project" value="UniProtKB-KW"/>
</dbReference>
<dbReference type="EMBL" id="FNWO01000012">
    <property type="protein sequence ID" value="SEH52011.1"/>
    <property type="molecule type" value="Genomic_DNA"/>
</dbReference>
<dbReference type="InterPro" id="IPR049734">
    <property type="entry name" value="NudC-like_C"/>
</dbReference>
<keyword evidence="9" id="KW-1185">Reference proteome</keyword>
<dbReference type="InterPro" id="IPR020084">
    <property type="entry name" value="NUDIX_hydrolase_CS"/>
</dbReference>
<feature type="domain" description="Nudix hydrolase" evidence="7">
    <location>
        <begin position="171"/>
        <end position="298"/>
    </location>
</feature>
<dbReference type="Pfam" id="PF09296">
    <property type="entry name" value="NUDIX-like"/>
    <property type="match status" value="1"/>
</dbReference>
<evidence type="ECO:0000256" key="2">
    <source>
        <dbReference type="ARBA" id="ARBA00012381"/>
    </source>
</evidence>
<comment type="cofactor">
    <cofactor evidence="1">
        <name>Mg(2+)</name>
        <dbReference type="ChEBI" id="CHEBI:18420"/>
    </cofactor>
</comment>
<dbReference type="InterPro" id="IPR015375">
    <property type="entry name" value="NADH_PPase-like_N"/>
</dbReference>
<dbReference type="PROSITE" id="PS00893">
    <property type="entry name" value="NUDIX_BOX"/>
    <property type="match status" value="1"/>
</dbReference>
<dbReference type="CDD" id="cd03429">
    <property type="entry name" value="NUDIX_NADH_pyrophosphatase_Nudt13"/>
    <property type="match status" value="1"/>
</dbReference>
<dbReference type="OrthoDB" id="9791656at2"/>
<dbReference type="RefSeq" id="WP_074769550.1">
    <property type="nucleotide sequence ID" value="NZ_FNWO01000012.1"/>
</dbReference>
<gene>
    <name evidence="8" type="ORF">SAMN04244559_02763</name>
</gene>
<dbReference type="Pfam" id="PF00293">
    <property type="entry name" value="NUDIX"/>
    <property type="match status" value="1"/>
</dbReference>
<dbReference type="EC" id="3.6.1.22" evidence="2"/>
<dbReference type="Gene3D" id="3.90.79.10">
    <property type="entry name" value="Nucleoside Triphosphate Pyrophosphohydrolase"/>
    <property type="match status" value="1"/>
</dbReference>
<protein>
    <recommendedName>
        <fullName evidence="2">NAD(+) diphosphatase</fullName>
        <ecNumber evidence="2">3.6.1.22</ecNumber>
    </recommendedName>
</protein>
<dbReference type="Gene3D" id="3.90.79.20">
    <property type="match status" value="1"/>
</dbReference>
<keyword evidence="4" id="KW-0378">Hydrolase</keyword>
<dbReference type="AlphaFoldDB" id="A0A1H6IY63"/>
<dbReference type="GO" id="GO:0006742">
    <property type="term" value="P:NADP+ catabolic process"/>
    <property type="evidence" value="ECO:0007669"/>
    <property type="project" value="TreeGrafter"/>
</dbReference>
<sequence>MINPLSYRGGAFDRASLARHDADPAELARHPGARFLVYWRGLHPVDPARPVALRLEPALVLPLIAALDPPALLLGIEDEAPLIALDLSAAEGHGDSGPHLDPSGGWGWQGLRAIGALLPAGESALLAYARGMLLWRSRTRFCSVCGATLRFEEGGHVGTCTNAACATQHYPRTDPAVIVLVVDQAGRVLLGRQPQWTPGLYSCLAGFVEPGEALEEAAAREVFEEAGVRIGDVRYVASQPWPFPSSLMVGFTATASGADPVPDKREIEDVRWFTRADLDRFGSAGVPGPDGHLLPGPDSIARLLIERWRRG</sequence>
<evidence type="ECO:0000259" key="7">
    <source>
        <dbReference type="PROSITE" id="PS51462"/>
    </source>
</evidence>
<evidence type="ECO:0000313" key="8">
    <source>
        <dbReference type="EMBL" id="SEH52011.1"/>
    </source>
</evidence>
<dbReference type="NCBIfam" id="NF001299">
    <property type="entry name" value="PRK00241.1"/>
    <property type="match status" value="1"/>
</dbReference>
<evidence type="ECO:0000256" key="1">
    <source>
        <dbReference type="ARBA" id="ARBA00001946"/>
    </source>
</evidence>
<keyword evidence="3" id="KW-0479">Metal-binding</keyword>
<dbReference type="PANTHER" id="PTHR42904">
    <property type="entry name" value="NUDIX HYDROLASE, NUDC SUBFAMILY"/>
    <property type="match status" value="1"/>
</dbReference>
<dbReference type="GO" id="GO:0005829">
    <property type="term" value="C:cytosol"/>
    <property type="evidence" value="ECO:0007669"/>
    <property type="project" value="TreeGrafter"/>
</dbReference>
<dbReference type="SUPFAM" id="SSF55811">
    <property type="entry name" value="Nudix"/>
    <property type="match status" value="1"/>
</dbReference>
<dbReference type="InterPro" id="IPR015797">
    <property type="entry name" value="NUDIX_hydrolase-like_dom_sf"/>
</dbReference>
<evidence type="ECO:0000256" key="3">
    <source>
        <dbReference type="ARBA" id="ARBA00022723"/>
    </source>
</evidence>
<proteinExistence type="predicted"/>
<name>A0A1H6IY63_MAGFU</name>
<dbReference type="InterPro" id="IPR050241">
    <property type="entry name" value="NAD-cap_RNA_hydrolase_NudC"/>
</dbReference>
<organism evidence="8 9">
    <name type="scientific">Magnetospirillum fulvum</name>
    <name type="common">Rhodospirillum fulvum</name>
    <dbReference type="NCBI Taxonomy" id="1082"/>
    <lineage>
        <taxon>Bacteria</taxon>
        <taxon>Pseudomonadati</taxon>
        <taxon>Pseudomonadota</taxon>
        <taxon>Alphaproteobacteria</taxon>
        <taxon>Rhodospirillales</taxon>
        <taxon>Rhodospirillaceae</taxon>
        <taxon>Magnetospirillum</taxon>
    </lineage>
</organism>
<keyword evidence="6" id="KW-0520">NAD</keyword>
<evidence type="ECO:0000256" key="4">
    <source>
        <dbReference type="ARBA" id="ARBA00022801"/>
    </source>
</evidence>
<evidence type="ECO:0000313" key="9">
    <source>
        <dbReference type="Proteomes" id="UP000182983"/>
    </source>
</evidence>
<dbReference type="PROSITE" id="PS51462">
    <property type="entry name" value="NUDIX"/>
    <property type="match status" value="1"/>
</dbReference>
<dbReference type="InterPro" id="IPR000086">
    <property type="entry name" value="NUDIX_hydrolase_dom"/>
</dbReference>
<dbReference type="Proteomes" id="UP000182983">
    <property type="component" value="Unassembled WGS sequence"/>
</dbReference>
<dbReference type="PANTHER" id="PTHR42904:SF8">
    <property type="entry name" value="NAD(+) DIPHOSPHATASE"/>
    <property type="match status" value="1"/>
</dbReference>
<reference evidence="9" key="1">
    <citation type="submission" date="2016-10" db="EMBL/GenBank/DDBJ databases">
        <authorList>
            <person name="Varghese N."/>
            <person name="Submissions S."/>
        </authorList>
    </citation>
    <scope>NUCLEOTIDE SEQUENCE [LARGE SCALE GENOMIC DNA]</scope>
    <source>
        <strain evidence="9">DSM 13234</strain>
    </source>
</reference>
<evidence type="ECO:0000256" key="6">
    <source>
        <dbReference type="ARBA" id="ARBA00023027"/>
    </source>
</evidence>
<accession>A0A1H6IY63</accession>
<dbReference type="GO" id="GO:0019677">
    <property type="term" value="P:NAD+ catabolic process"/>
    <property type="evidence" value="ECO:0007669"/>
    <property type="project" value="TreeGrafter"/>
</dbReference>
<dbReference type="GO" id="GO:0035529">
    <property type="term" value="F:NADH pyrophosphatase activity"/>
    <property type="evidence" value="ECO:0007669"/>
    <property type="project" value="TreeGrafter"/>
</dbReference>
<evidence type="ECO:0000256" key="5">
    <source>
        <dbReference type="ARBA" id="ARBA00022842"/>
    </source>
</evidence>
<keyword evidence="5" id="KW-0460">Magnesium</keyword>